<reference evidence="1" key="1">
    <citation type="submission" date="2022-10" db="EMBL/GenBank/DDBJ databases">
        <authorList>
            <person name="Chen Y."/>
            <person name="Dougan E. K."/>
            <person name="Chan C."/>
            <person name="Rhodes N."/>
            <person name="Thang M."/>
        </authorList>
    </citation>
    <scope>NUCLEOTIDE SEQUENCE</scope>
</reference>
<comment type="caution">
    <text evidence="1">The sequence shown here is derived from an EMBL/GenBank/DDBJ whole genome shotgun (WGS) entry which is preliminary data.</text>
</comment>
<dbReference type="EMBL" id="CAMXCT010000164">
    <property type="protein sequence ID" value="CAI3974871.1"/>
    <property type="molecule type" value="Genomic_DNA"/>
</dbReference>
<dbReference type="AlphaFoldDB" id="A0A9P1FG70"/>
<dbReference type="Proteomes" id="UP001152797">
    <property type="component" value="Unassembled WGS sequence"/>
</dbReference>
<reference evidence="2" key="2">
    <citation type="submission" date="2024-04" db="EMBL/GenBank/DDBJ databases">
        <authorList>
            <person name="Chen Y."/>
            <person name="Shah S."/>
            <person name="Dougan E. K."/>
            <person name="Thang M."/>
            <person name="Chan C."/>
        </authorList>
    </citation>
    <scope>NUCLEOTIDE SEQUENCE [LARGE SCALE GENOMIC DNA]</scope>
</reference>
<dbReference type="EMBL" id="CAMXCT030000164">
    <property type="protein sequence ID" value="CAL4762183.1"/>
    <property type="molecule type" value="Genomic_DNA"/>
</dbReference>
<organism evidence="1">
    <name type="scientific">Cladocopium goreaui</name>
    <dbReference type="NCBI Taxonomy" id="2562237"/>
    <lineage>
        <taxon>Eukaryota</taxon>
        <taxon>Sar</taxon>
        <taxon>Alveolata</taxon>
        <taxon>Dinophyceae</taxon>
        <taxon>Suessiales</taxon>
        <taxon>Symbiodiniaceae</taxon>
        <taxon>Cladocopium</taxon>
    </lineage>
</organism>
<name>A0A9P1FG70_9DINO</name>
<accession>A0A9P1FG70</accession>
<dbReference type="EMBL" id="CAMXCT020000164">
    <property type="protein sequence ID" value="CAL1128246.1"/>
    <property type="molecule type" value="Genomic_DNA"/>
</dbReference>
<proteinExistence type="predicted"/>
<evidence type="ECO:0000313" key="1">
    <source>
        <dbReference type="EMBL" id="CAI3974871.1"/>
    </source>
</evidence>
<protein>
    <submittedName>
        <fullName evidence="1">Uncharacterized protein</fullName>
    </submittedName>
</protein>
<keyword evidence="3" id="KW-1185">Reference proteome</keyword>
<evidence type="ECO:0000313" key="2">
    <source>
        <dbReference type="EMBL" id="CAL1128246.1"/>
    </source>
</evidence>
<evidence type="ECO:0000313" key="3">
    <source>
        <dbReference type="Proteomes" id="UP001152797"/>
    </source>
</evidence>
<gene>
    <name evidence="1" type="ORF">C1SCF055_LOCUS3237</name>
</gene>
<sequence>MVFLGRRERISMEEVGATSLVPNLLMEDDVPEMNHVSLKAEHKAAALHLARVARRHQRSLKPLRPPLKRLAVGGHIIVLAVGTETNEDLRLGIEHFVKCLG</sequence>